<protein>
    <recommendedName>
        <fullName evidence="5">ABC transporter substrate-binding protein</fullName>
    </recommendedName>
</protein>
<dbReference type="AlphaFoldDB" id="A0A261TT51"/>
<dbReference type="CDD" id="cd07012">
    <property type="entry name" value="PBP2_Bug_TTT"/>
    <property type="match status" value="1"/>
</dbReference>
<dbReference type="Gene3D" id="3.40.190.10">
    <property type="entry name" value="Periplasmic binding protein-like II"/>
    <property type="match status" value="1"/>
</dbReference>
<dbReference type="Proteomes" id="UP000216885">
    <property type="component" value="Unassembled WGS sequence"/>
</dbReference>
<evidence type="ECO:0000256" key="2">
    <source>
        <dbReference type="SAM" id="SignalP"/>
    </source>
</evidence>
<evidence type="ECO:0000313" key="4">
    <source>
        <dbReference type="Proteomes" id="UP000216885"/>
    </source>
</evidence>
<organism evidence="3 4">
    <name type="scientific">Bordetella genomosp. 4</name>
    <dbReference type="NCBI Taxonomy" id="463044"/>
    <lineage>
        <taxon>Bacteria</taxon>
        <taxon>Pseudomonadati</taxon>
        <taxon>Pseudomonadota</taxon>
        <taxon>Betaproteobacteria</taxon>
        <taxon>Burkholderiales</taxon>
        <taxon>Alcaligenaceae</taxon>
        <taxon>Bordetella</taxon>
    </lineage>
</organism>
<dbReference type="SUPFAM" id="SSF53850">
    <property type="entry name" value="Periplasmic binding protein-like II"/>
    <property type="match status" value="1"/>
</dbReference>
<evidence type="ECO:0000313" key="3">
    <source>
        <dbReference type="EMBL" id="OZI52854.1"/>
    </source>
</evidence>
<dbReference type="PANTHER" id="PTHR42928">
    <property type="entry name" value="TRICARBOXYLATE-BINDING PROTEIN"/>
    <property type="match status" value="1"/>
</dbReference>
<feature type="signal peptide" evidence="2">
    <location>
        <begin position="1"/>
        <end position="24"/>
    </location>
</feature>
<dbReference type="PANTHER" id="PTHR42928:SF5">
    <property type="entry name" value="BLR1237 PROTEIN"/>
    <property type="match status" value="1"/>
</dbReference>
<keyword evidence="2" id="KW-0732">Signal</keyword>
<comment type="similarity">
    <text evidence="1">Belongs to the UPF0065 (bug) family.</text>
</comment>
<evidence type="ECO:0000256" key="1">
    <source>
        <dbReference type="ARBA" id="ARBA00006987"/>
    </source>
</evidence>
<dbReference type="PIRSF" id="PIRSF017082">
    <property type="entry name" value="YflP"/>
    <property type="match status" value="1"/>
</dbReference>
<reference evidence="3 4" key="1">
    <citation type="submission" date="2017-05" db="EMBL/GenBank/DDBJ databases">
        <title>Complete and WGS of Bordetella genogroups.</title>
        <authorList>
            <person name="Spilker T."/>
            <person name="LiPuma J."/>
        </authorList>
    </citation>
    <scope>NUCLEOTIDE SEQUENCE [LARGE SCALE GENOMIC DNA]</scope>
    <source>
        <strain evidence="3 4">AU9919</strain>
    </source>
</reference>
<name>A0A261TT51_9BORD</name>
<dbReference type="InterPro" id="IPR005064">
    <property type="entry name" value="BUG"/>
</dbReference>
<dbReference type="RefSeq" id="WP_094822742.1">
    <property type="nucleotide sequence ID" value="NZ_NEVO01000014.1"/>
</dbReference>
<dbReference type="InterPro" id="IPR042100">
    <property type="entry name" value="Bug_dom1"/>
</dbReference>
<proteinExistence type="inferred from homology"/>
<dbReference type="EMBL" id="NEVQ01000020">
    <property type="protein sequence ID" value="OZI52854.1"/>
    <property type="molecule type" value="Genomic_DNA"/>
</dbReference>
<dbReference type="Gene3D" id="3.40.190.150">
    <property type="entry name" value="Bordetella uptake gene, domain 1"/>
    <property type="match status" value="1"/>
</dbReference>
<evidence type="ECO:0008006" key="5">
    <source>
        <dbReference type="Google" id="ProtNLM"/>
    </source>
</evidence>
<comment type="caution">
    <text evidence="3">The sequence shown here is derived from an EMBL/GenBank/DDBJ whole genome shotgun (WGS) entry which is preliminary data.</text>
</comment>
<sequence length="320" mass="34014">MFKPMRRSLITAGTLMMFTRPLRAAPKPVTLIVPYAAGGPNDNFARLLAESMGGQLGRSFIVENRPGANGIIGATFAARAPADGSTLFMGGSGPISLNILLRPQLAYGFDSFESVAMLFDGPLTITVSSKIGVNSLKDLVAYAQSTNRPLTYGSLGPGSVTDLYGLILSKTLGIPLTSVAYKSTPTSLLDLIAGRNDLSYMTPIALVDHQKSGAIKILALTTNQRDPALPEVPCVTELGYPKLQASYWTALHAPKGTPANIIQEYSAAAIKAVQSDSFRQMLASNGQTEKAGGPEKLDAQLQADRAYWGEVITENHIVLD</sequence>
<keyword evidence="4" id="KW-1185">Reference proteome</keyword>
<gene>
    <name evidence="3" type="ORF">CAL20_19505</name>
</gene>
<feature type="chain" id="PRO_5012017549" description="ABC transporter substrate-binding protein" evidence="2">
    <location>
        <begin position="25"/>
        <end position="320"/>
    </location>
</feature>
<dbReference type="OrthoDB" id="8627412at2"/>
<dbReference type="Pfam" id="PF03401">
    <property type="entry name" value="TctC"/>
    <property type="match status" value="1"/>
</dbReference>
<accession>A0A261TT51</accession>